<proteinExistence type="predicted"/>
<sequence length="713" mass="80613">MPKKKKSMAPERNTFAIHSLNSYGNGIMSLAVFAGVSAVYIKTLHPSVPGGDSGELITAAYELGVAHPPGYPLFTILAKMAIIILPIGSAAYRVNLLCGVFGAAAASLLFYTTSRLTGSYAAGILASGLFSFSRLTWHWSIAAEVFSLNNLFVGLLMALTVGFEEAKTTKDRSKISQFGAFCCGLSLCNQHTIVFYVASIVLWVLFLQFNKQELSLYGLLKLGICFAVGLSPYLYLIVSSYLNRARWTWGDQTTVQGIITHILREEYGTFSLAKSETGPGMMGMLINQISHMNTELTYVAQVLALLALLFCFGTRDKKTSVVTLFTIMLLCYSLFFAWRANLDISKPLFLGVVERFWMQSNIVISLFAGLGMAFLTNILKRKINKRDIIQCMEWICALVVIFNQIRTNYRICDQSNNYIVDQFARNLLFSMPNGSVILLRGDLPGNSLRYLHYCEGLRPDLALVDQEMMTYAWYVPSLAKHISNVIFPGSKWSPVETKLADGTTTFNLHHFLKVNERKEIFSCIGVNEGDPTWQKSYSLWPWGACEKLVPKSTPFDAEEWIKLTRNLYNWTEEHGRFHASSWESVANEEMWEARTKTAFFIFDLADNAHISPSVKNQLYFYSYKLYKEIITSHNNHPVNWSKNFAIACERLLRQQRADVNPETLLTEAIKYFSIYVKKAPEDKQRAAIFQAVTYLKEELVRLKKIKSNTKANK</sequence>
<dbReference type="AGR" id="Xenbase:XB-GENE-1011327"/>
<accession>A0A6I8RZ79</accession>
<evidence type="ECO:0000256" key="1">
    <source>
        <dbReference type="SAM" id="Phobius"/>
    </source>
</evidence>
<dbReference type="AlphaFoldDB" id="A0A6I8RZ79"/>
<keyword evidence="3" id="KW-1185">Reference proteome</keyword>
<feature type="transmembrane region" description="Helical" evidence="1">
    <location>
        <begin position="70"/>
        <end position="87"/>
    </location>
</feature>
<dbReference type="PANTHER" id="PTHR16214:SF3">
    <property type="entry name" value="TRANSMEMBRANE PROTEIN 260"/>
    <property type="match status" value="1"/>
</dbReference>
<name>A0A6I8RZ79_XENTR</name>
<protein>
    <submittedName>
        <fullName evidence="2 4">Transmembrane protein 260</fullName>
    </submittedName>
</protein>
<feature type="transmembrane region" description="Helical" evidence="1">
    <location>
        <begin position="175"/>
        <end position="207"/>
    </location>
</feature>
<dbReference type="RefSeq" id="XP_004917282.1">
    <property type="nucleotide sequence ID" value="XM_004917225.4"/>
</dbReference>
<dbReference type="GO" id="GO:0007417">
    <property type="term" value="P:central nervous system development"/>
    <property type="evidence" value="ECO:0007669"/>
    <property type="project" value="Ensembl"/>
</dbReference>
<feature type="transmembrane region" description="Helical" evidence="1">
    <location>
        <begin position="20"/>
        <end position="41"/>
    </location>
</feature>
<reference evidence="2" key="2">
    <citation type="submission" date="2020-05" db="UniProtKB">
        <authorList>
            <consortium name="Ensembl"/>
        </authorList>
    </citation>
    <scope>IDENTIFICATION</scope>
</reference>
<feature type="transmembrane region" description="Helical" evidence="1">
    <location>
        <begin position="219"/>
        <end position="238"/>
    </location>
</feature>
<feature type="transmembrane region" description="Helical" evidence="1">
    <location>
        <begin position="321"/>
        <end position="338"/>
    </location>
</feature>
<feature type="transmembrane region" description="Helical" evidence="1">
    <location>
        <begin position="358"/>
        <end position="376"/>
    </location>
</feature>
<evidence type="ECO:0000313" key="6">
    <source>
        <dbReference type="RefSeq" id="XP_012824934.1"/>
    </source>
</evidence>
<evidence type="ECO:0000313" key="2">
    <source>
        <dbReference type="Ensembl" id="ENSXETP00000087980"/>
    </source>
</evidence>
<evidence type="ECO:0000313" key="8">
    <source>
        <dbReference type="Xenbase" id="XB-GENE-1011327"/>
    </source>
</evidence>
<dbReference type="Proteomes" id="UP000008143">
    <property type="component" value="Chromosome 8"/>
</dbReference>
<dbReference type="InterPro" id="IPR052724">
    <property type="entry name" value="GT117_domain-containing"/>
</dbReference>
<dbReference type="Xenbase" id="XB-GENE-1011327">
    <property type="gene designation" value="tmem260"/>
</dbReference>
<evidence type="ECO:0000313" key="4">
    <source>
        <dbReference type="RefSeq" id="XP_002933788.2"/>
    </source>
</evidence>
<dbReference type="KEGG" id="xtr:100485570"/>
<reference evidence="2" key="1">
    <citation type="journal article" date="2010" name="Science">
        <title>The genome of the Western clawed frog Xenopus tropicalis.</title>
        <authorList>
            <person name="Hellsten U."/>
            <person name="Harland R.M."/>
            <person name="Gilchrist M.J."/>
            <person name="Hendrix D."/>
            <person name="Jurka J."/>
            <person name="Kapitonov V."/>
            <person name="Ovcharenko I."/>
            <person name="Putnam N.H."/>
            <person name="Shu S."/>
            <person name="Taher L."/>
            <person name="Blitz I.L."/>
            <person name="Blumberg B."/>
            <person name="Dichmann D.S."/>
            <person name="Dubchak I."/>
            <person name="Amaya E."/>
            <person name="Detter J.C."/>
            <person name="Fletcher R."/>
            <person name="Gerhard D.S."/>
            <person name="Goodstein D."/>
            <person name="Graves T."/>
            <person name="Grigoriev I.V."/>
            <person name="Grimwood J."/>
            <person name="Kawashima T."/>
            <person name="Lindquist E."/>
            <person name="Lucas S.M."/>
            <person name="Mead P.E."/>
            <person name="Mitros T."/>
            <person name="Ogino H."/>
            <person name="Ohta Y."/>
            <person name="Poliakov A.V."/>
            <person name="Pollet N."/>
            <person name="Robert J."/>
            <person name="Salamov A."/>
            <person name="Sater A.K."/>
            <person name="Schmutz J."/>
            <person name="Terry A."/>
            <person name="Vize P.D."/>
            <person name="Warren W.C."/>
            <person name="Wells D."/>
            <person name="Wills A."/>
            <person name="Wilson R.K."/>
            <person name="Zimmerman L.B."/>
            <person name="Zorn A.M."/>
            <person name="Grainger R."/>
            <person name="Grammer T."/>
            <person name="Khokha M.K."/>
            <person name="Richardson P.M."/>
            <person name="Rokhsar D.S."/>
        </authorList>
    </citation>
    <scope>NUCLEOTIDE SEQUENCE [LARGE SCALE GENOMIC DNA]</scope>
    <source>
        <strain evidence="2">Nigerian</strain>
    </source>
</reference>
<feature type="transmembrane region" description="Helical" evidence="1">
    <location>
        <begin position="94"/>
        <end position="111"/>
    </location>
</feature>
<dbReference type="Pfam" id="PF11028">
    <property type="entry name" value="TMEM260-like"/>
    <property type="match status" value="1"/>
</dbReference>
<feature type="transmembrane region" description="Helical" evidence="1">
    <location>
        <begin position="145"/>
        <end position="163"/>
    </location>
</feature>
<evidence type="ECO:0000313" key="3">
    <source>
        <dbReference type="Proteomes" id="UP000008143"/>
    </source>
</evidence>
<dbReference type="RefSeq" id="XP_012824934.1">
    <property type="nucleotide sequence ID" value="XM_012969480.3"/>
</dbReference>
<keyword evidence="1" id="KW-1133">Transmembrane helix</keyword>
<evidence type="ECO:0000313" key="5">
    <source>
        <dbReference type="RefSeq" id="XP_004917282.1"/>
    </source>
</evidence>
<dbReference type="Bgee" id="ENSXETG00000015692">
    <property type="expression patterns" value="Expressed in testis and 12 other cell types or tissues"/>
</dbReference>
<reference evidence="4 5" key="3">
    <citation type="submission" date="2025-04" db="UniProtKB">
        <authorList>
            <consortium name="RefSeq"/>
        </authorList>
    </citation>
    <scope>IDENTIFICATION</scope>
    <source>
        <strain evidence="4 5">Nigerian</strain>
        <tissue evidence="4 5">Liver and blood</tissue>
    </source>
</reference>
<dbReference type="RefSeq" id="XP_031747241.1">
    <property type="nucleotide sequence ID" value="XM_031891381.1"/>
</dbReference>
<dbReference type="RefSeq" id="XP_002933788.2">
    <property type="nucleotide sequence ID" value="XM_002933742.5"/>
</dbReference>
<dbReference type="GeneID" id="100485570"/>
<dbReference type="Ensembl" id="ENSXETT00000087900">
    <property type="protein sequence ID" value="ENSXETP00000087980"/>
    <property type="gene ID" value="ENSXETG00000015692"/>
</dbReference>
<gene>
    <name evidence="2 4 5 6 7 8" type="primary">tmem260</name>
</gene>
<dbReference type="OMA" id="HSVNLMC"/>
<keyword evidence="1" id="KW-0472">Membrane</keyword>
<organism evidence="2">
    <name type="scientific">Xenopus tropicalis</name>
    <name type="common">Western clawed frog</name>
    <name type="synonym">Silurana tropicalis</name>
    <dbReference type="NCBI Taxonomy" id="8364"/>
    <lineage>
        <taxon>Eukaryota</taxon>
        <taxon>Metazoa</taxon>
        <taxon>Chordata</taxon>
        <taxon>Craniata</taxon>
        <taxon>Vertebrata</taxon>
        <taxon>Euteleostomi</taxon>
        <taxon>Amphibia</taxon>
        <taxon>Batrachia</taxon>
        <taxon>Anura</taxon>
        <taxon>Pipoidea</taxon>
        <taxon>Pipidae</taxon>
        <taxon>Xenopodinae</taxon>
        <taxon>Xenopus</taxon>
        <taxon>Silurana</taxon>
    </lineage>
</organism>
<dbReference type="OrthoDB" id="197432at2759"/>
<dbReference type="GeneTree" id="ENSGT00390000013544"/>
<dbReference type="CTD" id="54916"/>
<keyword evidence="1 4" id="KW-0812">Transmembrane</keyword>
<dbReference type="InterPro" id="IPR021280">
    <property type="entry name" value="TMEM260-like"/>
</dbReference>
<dbReference type="PANTHER" id="PTHR16214">
    <property type="entry name" value="TRANSMEMBRANE PROTEIN 260"/>
    <property type="match status" value="1"/>
</dbReference>
<evidence type="ECO:0000313" key="7">
    <source>
        <dbReference type="RefSeq" id="XP_031747241.1"/>
    </source>
</evidence>